<dbReference type="Proteomes" id="UP000489600">
    <property type="component" value="Unassembled WGS sequence"/>
</dbReference>
<keyword evidence="3" id="KW-1185">Reference proteome</keyword>
<evidence type="ECO:0000259" key="1">
    <source>
        <dbReference type="Pfam" id="PF03478"/>
    </source>
</evidence>
<dbReference type="AlphaFoldDB" id="A0A565CUC5"/>
<comment type="caution">
    <text evidence="2">The sequence shown here is derived from an EMBL/GenBank/DDBJ whole genome shotgun (WGS) entry which is preliminary data.</text>
</comment>
<dbReference type="Pfam" id="PF03478">
    <property type="entry name" value="Beta-prop_KIB1-4"/>
    <property type="match status" value="1"/>
</dbReference>
<dbReference type="EMBL" id="CABITT030000008">
    <property type="protein sequence ID" value="VVB17318.1"/>
    <property type="molecule type" value="Genomic_DNA"/>
</dbReference>
<name>A0A565CUC5_9BRAS</name>
<evidence type="ECO:0000313" key="2">
    <source>
        <dbReference type="EMBL" id="VVB17318.1"/>
    </source>
</evidence>
<proteinExistence type="predicted"/>
<evidence type="ECO:0000313" key="3">
    <source>
        <dbReference type="Proteomes" id="UP000489600"/>
    </source>
</evidence>
<dbReference type="InterPro" id="IPR005174">
    <property type="entry name" value="KIB1-4_b-propeller"/>
</dbReference>
<reference evidence="2" key="1">
    <citation type="submission" date="2019-07" db="EMBL/GenBank/DDBJ databases">
        <authorList>
            <person name="Dittberner H."/>
        </authorList>
    </citation>
    <scope>NUCLEOTIDE SEQUENCE [LARGE SCALE GENOMIC DNA]</scope>
</reference>
<gene>
    <name evidence="2" type="ORF">ANE_LOCUS27762</name>
</gene>
<feature type="domain" description="KIB1-4 beta-propeller" evidence="1">
    <location>
        <begin position="34"/>
        <end position="211"/>
    </location>
</feature>
<sequence length="213" mass="24662">MVAWCTIQTKLGFTSRIVITFQGFNFWQTQMCREKRINLPPLVSIKGGRYSLTRVGNKKFKENDLSSRIRDAGNLRGILWVDENKEEYVVVWFFLIRSIKYLAFWKNGNSHYSVISTYIGLRTELQGVFDMVLHGYNLYVLTTGKYIRLVDLSGREGFNDVSADKGLIPMWSSSEKENTLNITVTRSGEVLLVQTILDETSYRTFQIYKKDPV</sequence>
<accession>A0A565CUC5</accession>
<organism evidence="2 3">
    <name type="scientific">Arabis nemorensis</name>
    <dbReference type="NCBI Taxonomy" id="586526"/>
    <lineage>
        <taxon>Eukaryota</taxon>
        <taxon>Viridiplantae</taxon>
        <taxon>Streptophyta</taxon>
        <taxon>Embryophyta</taxon>
        <taxon>Tracheophyta</taxon>
        <taxon>Spermatophyta</taxon>
        <taxon>Magnoliopsida</taxon>
        <taxon>eudicotyledons</taxon>
        <taxon>Gunneridae</taxon>
        <taxon>Pentapetalae</taxon>
        <taxon>rosids</taxon>
        <taxon>malvids</taxon>
        <taxon>Brassicales</taxon>
        <taxon>Brassicaceae</taxon>
        <taxon>Arabideae</taxon>
        <taxon>Arabis</taxon>
    </lineage>
</organism>
<protein>
    <recommendedName>
        <fullName evidence="1">KIB1-4 beta-propeller domain-containing protein</fullName>
    </recommendedName>
</protein>